<evidence type="ECO:0000256" key="6">
    <source>
        <dbReference type="ARBA" id="ARBA00023140"/>
    </source>
</evidence>
<feature type="compositionally biased region" description="Basic and acidic residues" evidence="11">
    <location>
        <begin position="29"/>
        <end position="42"/>
    </location>
</feature>
<comment type="function">
    <text evidence="10">Component of the PEX13-PEX14 docking complex, a translocon channel that specifically mediates the import of peroxisomal cargo proteins bound to PEX5 receptor. The PEX13-PEX14 docking complex forms a large import pore which can be opened to a diameter of about 9 nm. Mechanistically, PEX5 receptor along with cargo proteins associates with the PEX14 subunit of the PEX13-PEX14 docking complex in the cytosol, leading to the insertion of the receptor into the organelle membrane with the concomitant translocation of the cargo into the peroxisome matrix.</text>
</comment>
<proteinExistence type="inferred from homology"/>
<feature type="domain" description="Peroxisomal membrane protein PEX14 central plants" evidence="15">
    <location>
        <begin position="155"/>
        <end position="273"/>
    </location>
</feature>
<name>A0A1S3CLX7_CUCME</name>
<dbReference type="Proteomes" id="UP001652600">
    <property type="component" value="Chromosome 2"/>
</dbReference>
<keyword evidence="16" id="KW-1185">Reference proteome</keyword>
<dbReference type="eggNOG" id="KOG2629">
    <property type="taxonomic scope" value="Eukaryota"/>
</dbReference>
<dbReference type="Pfam" id="PF17733">
    <property type="entry name" value="KPWE_dom"/>
    <property type="match status" value="1"/>
</dbReference>
<dbReference type="GO" id="GO:0016560">
    <property type="term" value="P:protein import into peroxisome matrix, docking"/>
    <property type="evidence" value="ECO:0007669"/>
    <property type="project" value="UniProtKB-UniRule"/>
</dbReference>
<keyword evidence="12" id="KW-1133">Transmembrane helix</keyword>
<feature type="region of interest" description="Disordered" evidence="11">
    <location>
        <begin position="1"/>
        <end position="56"/>
    </location>
</feature>
<dbReference type="Pfam" id="PF04695">
    <property type="entry name" value="Pex14_N"/>
    <property type="match status" value="1"/>
</dbReference>
<dbReference type="GO" id="GO:0005778">
    <property type="term" value="C:peroxisomal membrane"/>
    <property type="evidence" value="ECO:0007669"/>
    <property type="project" value="UniProtKB-SubCell"/>
</dbReference>
<evidence type="ECO:0000313" key="17">
    <source>
        <dbReference type="RefSeq" id="XP_008464561.2"/>
    </source>
</evidence>
<feature type="region of interest" description="Disordered" evidence="11">
    <location>
        <begin position="342"/>
        <end position="384"/>
    </location>
</feature>
<dbReference type="InterPro" id="IPR054154">
    <property type="entry name" value="PEX14-like_M_plants"/>
</dbReference>
<evidence type="ECO:0000259" key="14">
    <source>
        <dbReference type="Pfam" id="PF17733"/>
    </source>
</evidence>
<dbReference type="InterPro" id="IPR006785">
    <property type="entry name" value="Pex14_N"/>
</dbReference>
<accession>A0A1S3CLX7</accession>
<comment type="similarity">
    <text evidence="1 10">Belongs to the peroxin-14 family.</text>
</comment>
<evidence type="ECO:0000313" key="16">
    <source>
        <dbReference type="Proteomes" id="UP001652600"/>
    </source>
</evidence>
<protein>
    <recommendedName>
        <fullName evidence="7 10">Peroxisomal membrane protein PEX14</fullName>
    </recommendedName>
    <alternativeName>
        <fullName evidence="8 10">Peroxin-14</fullName>
    </alternativeName>
</protein>
<dbReference type="GeneID" id="103502404"/>
<reference evidence="16" key="1">
    <citation type="submission" date="2025-05" db="UniProtKB">
        <authorList>
            <consortium name="RefSeq"/>
        </authorList>
    </citation>
    <scope>NUCLEOTIDE SEQUENCE [LARGE SCALE GENOMIC DNA]</scope>
</reference>
<feature type="compositionally biased region" description="Polar residues" evidence="11">
    <location>
        <begin position="117"/>
        <end position="134"/>
    </location>
</feature>
<organism evidence="16 17">
    <name type="scientific">Cucumis melo</name>
    <name type="common">Muskmelon</name>
    <dbReference type="NCBI Taxonomy" id="3656"/>
    <lineage>
        <taxon>Eukaryota</taxon>
        <taxon>Viridiplantae</taxon>
        <taxon>Streptophyta</taxon>
        <taxon>Embryophyta</taxon>
        <taxon>Tracheophyta</taxon>
        <taxon>Spermatophyta</taxon>
        <taxon>Magnoliopsida</taxon>
        <taxon>eudicotyledons</taxon>
        <taxon>Gunneridae</taxon>
        <taxon>Pentapetalae</taxon>
        <taxon>rosids</taxon>
        <taxon>fabids</taxon>
        <taxon>Cucurbitales</taxon>
        <taxon>Cucurbitaceae</taxon>
        <taxon>Benincaseae</taxon>
        <taxon>Cucumis</taxon>
    </lineage>
</organism>
<evidence type="ECO:0000256" key="10">
    <source>
        <dbReference type="RuleBase" id="RU367032"/>
    </source>
</evidence>
<dbReference type="RefSeq" id="XP_008464561.2">
    <property type="nucleotide sequence ID" value="XM_008466339.3"/>
</dbReference>
<evidence type="ECO:0000256" key="12">
    <source>
        <dbReference type="SAM" id="Phobius"/>
    </source>
</evidence>
<sequence>MAATQSAPPSSNDDNSHNSAPAPAPARATIEDHGDAKVEVEKQTSPPSVFVNSEPMREDQVQNAVKFLQHPRVRGSPVVYRRSFLERKGLTKEEIDEAFRRVPDPPSNAQTTTATASQDGQVNTVQPQPSTKSLQPVAAVTPAGGESRVGTIARSRFHWSHAILAIGILAVSGAGTVVVIKNSIIPRLKSWVRKVVLEDDDIEKKIDSKPSAAEEAAAAAKAAAAAASDVAKASQEMMFSKNEEKKKFEDCVDLLAAQLGQMKLMLNAIQKLEATTYGRTTTVDQEDYRITPMSSKQPYSNGKVDPSLQPATFATPVEPSVAPHPKSYTEIMAMIQRGEKPSNIRDIDDSPPNPNQPPSNPRLAPRAKPWEVGTQNNPGFFPQSQEDASLNSLVQNNGVTYENDNASVPWWQKRNINTTEIDNNELKVGSSNGLSAEKPVQRAWVPPQPPPVALPEAAEAIRRPKPTIQKEQFTDEQLATQPKVTDELQKATKISEAGGAVDYENLGLSSSEIQVEDNGTGGQ</sequence>
<dbReference type="PANTHER" id="PTHR23058">
    <property type="entry name" value="PEROXISOMAL MEMBRANE PROTEIN PEX14"/>
    <property type="match status" value="1"/>
</dbReference>
<dbReference type="AlphaFoldDB" id="A0A1S3CLX7"/>
<dbReference type="InterPro" id="IPR036388">
    <property type="entry name" value="WH-like_DNA-bd_sf"/>
</dbReference>
<keyword evidence="12" id="KW-0812">Transmembrane</keyword>
<dbReference type="GO" id="GO:0005102">
    <property type="term" value="F:signaling receptor binding"/>
    <property type="evidence" value="ECO:0007669"/>
    <property type="project" value="TreeGrafter"/>
</dbReference>
<evidence type="ECO:0000256" key="11">
    <source>
        <dbReference type="SAM" id="MobiDB-lite"/>
    </source>
</evidence>
<evidence type="ECO:0000256" key="4">
    <source>
        <dbReference type="ARBA" id="ARBA00023010"/>
    </source>
</evidence>
<dbReference type="InParanoid" id="A0A1S3CLX7"/>
<reference evidence="17" key="2">
    <citation type="submission" date="2025-08" db="UniProtKB">
        <authorList>
            <consortium name="RefSeq"/>
        </authorList>
    </citation>
    <scope>IDENTIFICATION</scope>
    <source>
        <tissue evidence="17">Stem</tissue>
    </source>
</reference>
<feature type="region of interest" description="Disordered" evidence="11">
    <location>
        <begin position="99"/>
        <end position="134"/>
    </location>
</feature>
<evidence type="ECO:0000256" key="5">
    <source>
        <dbReference type="ARBA" id="ARBA00023136"/>
    </source>
</evidence>
<dbReference type="Gene3D" id="1.10.10.10">
    <property type="entry name" value="Winged helix-like DNA-binding domain superfamily/Winged helix DNA-binding domain"/>
    <property type="match status" value="1"/>
</dbReference>
<feature type="domain" description="Peroxisomal membrane protein PEX14-like KPWE" evidence="14">
    <location>
        <begin position="323"/>
        <end position="371"/>
    </location>
</feature>
<feature type="transmembrane region" description="Helical" evidence="12">
    <location>
        <begin position="159"/>
        <end position="180"/>
    </location>
</feature>
<dbReference type="PANTHER" id="PTHR23058:SF0">
    <property type="entry name" value="PEROXISOMAL MEMBRANE PROTEIN PEX14"/>
    <property type="match status" value="1"/>
</dbReference>
<evidence type="ECO:0000259" key="13">
    <source>
        <dbReference type="Pfam" id="PF04695"/>
    </source>
</evidence>
<keyword evidence="5 10" id="KW-0472">Membrane</keyword>
<dbReference type="KEGG" id="cmo:103502404"/>
<evidence type="ECO:0000256" key="3">
    <source>
        <dbReference type="ARBA" id="ARBA00022927"/>
    </source>
</evidence>
<feature type="compositionally biased region" description="Polar residues" evidence="11">
    <location>
        <begin position="373"/>
        <end position="384"/>
    </location>
</feature>
<dbReference type="GO" id="GO:1990429">
    <property type="term" value="C:peroxisomal importomer complex"/>
    <property type="evidence" value="ECO:0007669"/>
    <property type="project" value="TreeGrafter"/>
</dbReference>
<dbReference type="Pfam" id="PF23020">
    <property type="entry name" value="PEX14-like_2nd"/>
    <property type="match status" value="1"/>
</dbReference>
<evidence type="ECO:0000256" key="1">
    <source>
        <dbReference type="ARBA" id="ARBA00005443"/>
    </source>
</evidence>
<keyword evidence="4" id="KW-0811">Translocation</keyword>
<evidence type="ECO:0000256" key="2">
    <source>
        <dbReference type="ARBA" id="ARBA00022448"/>
    </source>
</evidence>
<keyword evidence="2 10" id="KW-0813">Transport</keyword>
<feature type="compositionally biased region" description="Pro residues" evidence="11">
    <location>
        <begin position="351"/>
        <end position="360"/>
    </location>
</feature>
<keyword evidence="3 10" id="KW-0653">Protein transport</keyword>
<evidence type="ECO:0000256" key="9">
    <source>
        <dbReference type="ARBA" id="ARBA00046271"/>
    </source>
</evidence>
<comment type="subcellular location">
    <subcellularLocation>
        <location evidence="9 10">Peroxisome membrane</location>
    </subcellularLocation>
</comment>
<evidence type="ECO:0000256" key="7">
    <source>
        <dbReference type="ARBA" id="ARBA00029502"/>
    </source>
</evidence>
<feature type="compositionally biased region" description="Low complexity" evidence="11">
    <location>
        <begin position="1"/>
        <end position="28"/>
    </location>
</feature>
<dbReference type="Gramene" id="MELO3C026291.2.1">
    <property type="protein sequence ID" value="MELO3C026291.2.1"/>
    <property type="gene ID" value="MELO3C026291.2"/>
</dbReference>
<gene>
    <name evidence="17" type="primary">LOC103502404</name>
</gene>
<dbReference type="InterPro" id="IPR040554">
    <property type="entry name" value="KPWE_PEX14_dom"/>
</dbReference>
<evidence type="ECO:0000256" key="8">
    <source>
        <dbReference type="ARBA" id="ARBA00029691"/>
    </source>
</evidence>
<keyword evidence="6 10" id="KW-0576">Peroxisome</keyword>
<evidence type="ECO:0000259" key="15">
    <source>
        <dbReference type="Pfam" id="PF23020"/>
    </source>
</evidence>
<feature type="domain" description="Peroxisome membrane anchor protein Pex14p N-terminal" evidence="13">
    <location>
        <begin position="57"/>
        <end position="101"/>
    </location>
</feature>
<dbReference type="InterPro" id="IPR025655">
    <property type="entry name" value="PEX14"/>
</dbReference>